<dbReference type="EMBL" id="CP136986">
    <property type="protein sequence ID" value="WOS79798.1"/>
    <property type="molecule type" value="Genomic_DNA"/>
</dbReference>
<sequence length="295" mass="34228">MSEFHHKLVQRKVRFDFSDTPLHWVPGEAEASQVMNVLHMLLPSGELWFCRLYNKALPLVSDARLRDDVQGFIRQEAMHSRAHDGAIQRYLSRFDIDSKPFTDKMDFLFERLLCDYPLGQNRLTRALDGWWLRQRCAIIAAVEHFTCVLGKWVLEARELDRRGSDPVMLDLLRWHGAEEVEHRSVAHDLHVHLGGSFVTRQLTMLLVIAILVYLLADGTRTLLDQDPSLRGAKRQGFLRTWWRLGKQGLLPNLAHTFRDVARYFNPWYHPEHEANTQEALEYLANSPAARRAANA</sequence>
<dbReference type="Pfam" id="PF10118">
    <property type="entry name" value="Metal_hydrol"/>
    <property type="match status" value="1"/>
</dbReference>
<dbReference type="PANTHER" id="PTHR39456">
    <property type="entry name" value="METAL-DEPENDENT HYDROLASE"/>
    <property type="match status" value="1"/>
</dbReference>
<dbReference type="Proteomes" id="UP001297540">
    <property type="component" value="Chromosome"/>
</dbReference>
<dbReference type="RefSeq" id="WP_003091705.1">
    <property type="nucleotide sequence ID" value="NZ_AP014622.1"/>
</dbReference>
<reference evidence="2" key="3">
    <citation type="submission" date="2023-10" db="EMBL/GenBank/DDBJ databases">
        <title>Pathogen: clinical or host-associated sample.</title>
        <authorList>
            <person name="Hergert J."/>
            <person name="Casey R."/>
            <person name="Wagner J."/>
            <person name="Young E.L."/>
            <person name="Oakeson K.F."/>
        </authorList>
    </citation>
    <scope>NUCLEOTIDE SEQUENCE</scope>
    <source>
        <strain evidence="2">2021CK-01020</strain>
    </source>
</reference>
<dbReference type="AlphaFoldDB" id="A0A071KZ18"/>
<organism evidence="1 3">
    <name type="scientific">Pseudomonas aeruginosa</name>
    <dbReference type="NCBI Taxonomy" id="287"/>
    <lineage>
        <taxon>Bacteria</taxon>
        <taxon>Pseudomonadati</taxon>
        <taxon>Pseudomonadota</taxon>
        <taxon>Gammaproteobacteria</taxon>
        <taxon>Pseudomonadales</taxon>
        <taxon>Pseudomonadaceae</taxon>
        <taxon>Pseudomonas</taxon>
    </lineage>
</organism>
<accession>A0A071KZ18</accession>
<dbReference type="InterPro" id="IPR016516">
    <property type="entry name" value="UCP07580"/>
</dbReference>
<dbReference type="Proteomes" id="UP000433532">
    <property type="component" value="Unassembled WGS sequence"/>
</dbReference>
<name>A0A071KZ18_PSEAI</name>
<dbReference type="EMBL" id="WOAD01000009">
    <property type="protein sequence ID" value="MUI35920.1"/>
    <property type="molecule type" value="Genomic_DNA"/>
</dbReference>
<dbReference type="PIRSF" id="PIRSF007580">
    <property type="entry name" value="UCP07580"/>
    <property type="match status" value="1"/>
</dbReference>
<evidence type="ECO:0000313" key="2">
    <source>
        <dbReference type="EMBL" id="WOS79798.1"/>
    </source>
</evidence>
<evidence type="ECO:0000313" key="1">
    <source>
        <dbReference type="EMBL" id="MUI35920.1"/>
    </source>
</evidence>
<keyword evidence="1" id="KW-0378">Hydrolase</keyword>
<accession>A0A1S1C7N3</accession>
<reference evidence="1 3" key="1">
    <citation type="submission" date="2019-11" db="EMBL/GenBank/DDBJ databases">
        <title>Genomes of ocular Pseudomonas aeruginosa isolates.</title>
        <authorList>
            <person name="Khan M."/>
            <person name="Rice S.A."/>
            <person name="Willcox M.D.P."/>
            <person name="Stapleton F."/>
        </authorList>
    </citation>
    <scope>NUCLEOTIDE SEQUENCE [LARGE SCALE GENOMIC DNA]</scope>
    <source>
        <strain evidence="1 3">PA221</strain>
    </source>
</reference>
<dbReference type="GO" id="GO:0016787">
    <property type="term" value="F:hydrolase activity"/>
    <property type="evidence" value="ECO:0007669"/>
    <property type="project" value="UniProtKB-KW"/>
</dbReference>
<gene>
    <name evidence="1" type="ORF">GNQ48_12955</name>
    <name evidence="2" type="ORF">L4V69_11760</name>
</gene>
<dbReference type="KEGG" id="paeb:NCGM1900_2951"/>
<reference evidence="2" key="2">
    <citation type="submission" date="2023-06" db="EMBL/GenBank/DDBJ databases">
        <authorList>
            <consortium name="Clinical and Environmental Microbiology Branch: Whole genome sequencing antimicrobial resistance pathogens in the healthcare setting"/>
        </authorList>
    </citation>
    <scope>NUCLEOTIDE SEQUENCE</scope>
    <source>
        <strain evidence="2">2021CK-01020</strain>
    </source>
</reference>
<dbReference type="PANTHER" id="PTHR39456:SF1">
    <property type="entry name" value="METAL-DEPENDENT HYDROLASE"/>
    <property type="match status" value="1"/>
</dbReference>
<protein>
    <submittedName>
        <fullName evidence="1">Metal-dependent hydrolase</fullName>
    </submittedName>
</protein>
<evidence type="ECO:0000313" key="3">
    <source>
        <dbReference type="Proteomes" id="UP000433532"/>
    </source>
</evidence>
<proteinExistence type="predicted"/>